<dbReference type="UniPathway" id="UPA00241">
    <property type="reaction ID" value="UER00352"/>
</dbReference>
<evidence type="ECO:0000259" key="17">
    <source>
        <dbReference type="Pfam" id="PF00485"/>
    </source>
</evidence>
<dbReference type="GO" id="GO:0005737">
    <property type="term" value="C:cytoplasm"/>
    <property type="evidence" value="ECO:0007669"/>
    <property type="project" value="UniProtKB-SubCell"/>
</dbReference>
<dbReference type="InterPro" id="IPR004566">
    <property type="entry name" value="PanK"/>
</dbReference>
<evidence type="ECO:0000313" key="18">
    <source>
        <dbReference type="EMBL" id="KAB8167223.1"/>
    </source>
</evidence>
<evidence type="ECO:0000256" key="2">
    <source>
        <dbReference type="ARBA" id="ARBA00004496"/>
    </source>
</evidence>
<evidence type="ECO:0000256" key="16">
    <source>
        <dbReference type="SAM" id="MobiDB-lite"/>
    </source>
</evidence>
<dbReference type="InterPro" id="IPR006083">
    <property type="entry name" value="PRK/URK"/>
</dbReference>
<dbReference type="PANTHER" id="PTHR10285">
    <property type="entry name" value="URIDINE KINASE"/>
    <property type="match status" value="1"/>
</dbReference>
<keyword evidence="7 14" id="KW-0963">Cytoplasm</keyword>
<organism evidence="18 19">
    <name type="scientific">Streptomyces mimosae</name>
    <dbReference type="NCBI Taxonomy" id="2586635"/>
    <lineage>
        <taxon>Bacteria</taxon>
        <taxon>Bacillati</taxon>
        <taxon>Actinomycetota</taxon>
        <taxon>Actinomycetes</taxon>
        <taxon>Kitasatosporales</taxon>
        <taxon>Streptomycetaceae</taxon>
        <taxon>Streptomyces</taxon>
    </lineage>
</organism>
<dbReference type="EMBL" id="VDLY02000005">
    <property type="protein sequence ID" value="KAB8167223.1"/>
    <property type="molecule type" value="Genomic_DNA"/>
</dbReference>
<feature type="binding site" evidence="14">
    <location>
        <begin position="147"/>
        <end position="154"/>
    </location>
    <ligand>
        <name>ATP</name>
        <dbReference type="ChEBI" id="CHEBI:30616"/>
    </ligand>
</feature>
<dbReference type="NCBIfam" id="TIGR00554">
    <property type="entry name" value="panK_bact"/>
    <property type="match status" value="1"/>
</dbReference>
<sequence>MRRVATSPSEQPNPPEPSNRPEAPSRPEDPSRPAPPARPARSGRAHPRAARPARPQRATRPTPYVDLSRADWGRPRDRAASPLTAEQVERLRGLGDVIDVAEVRDVYLPLCDLLRLHIDAARQLRARVGGFLGGPQPATPFVVGIAGSVAVGKSTVARLLRALLAQGPEGYRVALVPTDGFLLPNAELERRGLMRRKGFPESYDRRALTRFVAEVKSGRAEVSAPVYSHLVYDIVPGERETVVRPDILVLEGLNVLQPAPPGRIGVADYFDFSVYVDARVADIESWYLERFLALRATAFQDPRSFFRRYAEISEKEALDFARKTWREVNEPNLVDNIAPTRGRASLVLRKGSDHAVAGLRLRKL</sequence>
<keyword evidence="9 14" id="KW-0547">Nucleotide-binding</keyword>
<evidence type="ECO:0000256" key="7">
    <source>
        <dbReference type="ARBA" id="ARBA00022490"/>
    </source>
</evidence>
<dbReference type="Proteomes" id="UP000314251">
    <property type="component" value="Unassembled WGS sequence"/>
</dbReference>
<evidence type="ECO:0000256" key="14">
    <source>
        <dbReference type="HAMAP-Rule" id="MF_00215"/>
    </source>
</evidence>
<evidence type="ECO:0000256" key="15">
    <source>
        <dbReference type="RuleBase" id="RU003530"/>
    </source>
</evidence>
<dbReference type="AlphaFoldDB" id="A0A5N6AGN4"/>
<keyword evidence="12 14" id="KW-0173">Coenzyme A biosynthesis</keyword>
<accession>A0A5N6AGN4</accession>
<dbReference type="InterPro" id="IPR027417">
    <property type="entry name" value="P-loop_NTPase"/>
</dbReference>
<proteinExistence type="inferred from homology"/>
<dbReference type="PIRSF" id="PIRSF000545">
    <property type="entry name" value="Pantothenate_kin"/>
    <property type="match status" value="1"/>
</dbReference>
<evidence type="ECO:0000256" key="6">
    <source>
        <dbReference type="ARBA" id="ARBA00015080"/>
    </source>
</evidence>
<dbReference type="GO" id="GO:0004594">
    <property type="term" value="F:pantothenate kinase activity"/>
    <property type="evidence" value="ECO:0007669"/>
    <property type="project" value="UniProtKB-UniRule"/>
</dbReference>
<gene>
    <name evidence="14" type="primary">coaA</name>
    <name evidence="18" type="ORF">FH607_010080</name>
</gene>
<dbReference type="GO" id="GO:0005524">
    <property type="term" value="F:ATP binding"/>
    <property type="evidence" value="ECO:0007669"/>
    <property type="project" value="UniProtKB-UniRule"/>
</dbReference>
<name>A0A5N6AGN4_9ACTN</name>
<comment type="caution">
    <text evidence="18">The sequence shown here is derived from an EMBL/GenBank/DDBJ whole genome shotgun (WGS) entry which is preliminary data.</text>
</comment>
<evidence type="ECO:0000256" key="10">
    <source>
        <dbReference type="ARBA" id="ARBA00022777"/>
    </source>
</evidence>
<dbReference type="Pfam" id="PF00485">
    <property type="entry name" value="PRK"/>
    <property type="match status" value="1"/>
</dbReference>
<dbReference type="GO" id="GO:0015937">
    <property type="term" value="P:coenzyme A biosynthetic process"/>
    <property type="evidence" value="ECO:0007669"/>
    <property type="project" value="UniProtKB-UniRule"/>
</dbReference>
<evidence type="ECO:0000256" key="5">
    <source>
        <dbReference type="ARBA" id="ARBA00012102"/>
    </source>
</evidence>
<feature type="compositionally biased region" description="Low complexity" evidence="16">
    <location>
        <begin position="52"/>
        <end position="63"/>
    </location>
</feature>
<keyword evidence="8 14" id="KW-0808">Transferase</keyword>
<feature type="compositionally biased region" description="Basic residues" evidence="16">
    <location>
        <begin position="41"/>
        <end position="51"/>
    </location>
</feature>
<dbReference type="CDD" id="cd02025">
    <property type="entry name" value="PanK"/>
    <property type="match status" value="1"/>
</dbReference>
<feature type="domain" description="Phosphoribulokinase/uridine kinase" evidence="17">
    <location>
        <begin position="142"/>
        <end position="280"/>
    </location>
</feature>
<protein>
    <recommendedName>
        <fullName evidence="6 14">Pantothenate kinase</fullName>
        <ecNumber evidence="5 14">2.7.1.33</ecNumber>
    </recommendedName>
    <alternativeName>
        <fullName evidence="13 14">Pantothenic acid kinase</fullName>
    </alternativeName>
</protein>
<evidence type="ECO:0000256" key="1">
    <source>
        <dbReference type="ARBA" id="ARBA00001206"/>
    </source>
</evidence>
<comment type="pathway">
    <text evidence="3 14 15">Cofactor biosynthesis; coenzyme A biosynthesis; CoA from (R)-pantothenate: step 1/5.</text>
</comment>
<feature type="region of interest" description="Disordered" evidence="16">
    <location>
        <begin position="1"/>
        <end position="81"/>
    </location>
</feature>
<evidence type="ECO:0000256" key="9">
    <source>
        <dbReference type="ARBA" id="ARBA00022741"/>
    </source>
</evidence>
<evidence type="ECO:0000313" key="19">
    <source>
        <dbReference type="Proteomes" id="UP000314251"/>
    </source>
</evidence>
<keyword evidence="10 14" id="KW-0418">Kinase</keyword>
<comment type="similarity">
    <text evidence="4 14 15">Belongs to the prokaryotic pantothenate kinase family.</text>
</comment>
<evidence type="ECO:0000256" key="3">
    <source>
        <dbReference type="ARBA" id="ARBA00005225"/>
    </source>
</evidence>
<dbReference type="OrthoDB" id="1550976at2"/>
<comment type="subcellular location">
    <subcellularLocation>
        <location evidence="2 14 15">Cytoplasm</location>
    </subcellularLocation>
</comment>
<evidence type="ECO:0000256" key="12">
    <source>
        <dbReference type="ARBA" id="ARBA00022993"/>
    </source>
</evidence>
<comment type="catalytic activity">
    <reaction evidence="1 14 15">
        <text>(R)-pantothenate + ATP = (R)-4'-phosphopantothenate + ADP + H(+)</text>
        <dbReference type="Rhea" id="RHEA:16373"/>
        <dbReference type="ChEBI" id="CHEBI:10986"/>
        <dbReference type="ChEBI" id="CHEBI:15378"/>
        <dbReference type="ChEBI" id="CHEBI:29032"/>
        <dbReference type="ChEBI" id="CHEBI:30616"/>
        <dbReference type="ChEBI" id="CHEBI:456216"/>
        <dbReference type="EC" id="2.7.1.33"/>
    </reaction>
</comment>
<dbReference type="Gene3D" id="3.40.50.300">
    <property type="entry name" value="P-loop containing nucleotide triphosphate hydrolases"/>
    <property type="match status" value="1"/>
</dbReference>
<feature type="compositionally biased region" description="Basic and acidic residues" evidence="16">
    <location>
        <begin position="68"/>
        <end position="79"/>
    </location>
</feature>
<keyword evidence="19" id="KW-1185">Reference proteome</keyword>
<keyword evidence="11 14" id="KW-0067">ATP-binding</keyword>
<dbReference type="HAMAP" id="MF_00215">
    <property type="entry name" value="Pantothen_kinase_1"/>
    <property type="match status" value="1"/>
</dbReference>
<dbReference type="EC" id="2.7.1.33" evidence="5 14"/>
<evidence type="ECO:0000256" key="4">
    <source>
        <dbReference type="ARBA" id="ARBA00006087"/>
    </source>
</evidence>
<evidence type="ECO:0000256" key="13">
    <source>
        <dbReference type="ARBA" id="ARBA00032866"/>
    </source>
</evidence>
<dbReference type="SUPFAM" id="SSF52540">
    <property type="entry name" value="P-loop containing nucleoside triphosphate hydrolases"/>
    <property type="match status" value="1"/>
</dbReference>
<evidence type="ECO:0000256" key="8">
    <source>
        <dbReference type="ARBA" id="ARBA00022679"/>
    </source>
</evidence>
<evidence type="ECO:0000256" key="11">
    <source>
        <dbReference type="ARBA" id="ARBA00022840"/>
    </source>
</evidence>
<reference evidence="18" key="1">
    <citation type="submission" date="2019-10" db="EMBL/GenBank/DDBJ databases">
        <title>Nonomuraea sp. nov., isolated from Phyllanthus amarus.</title>
        <authorList>
            <person name="Klykleung N."/>
            <person name="Tanasupawat S."/>
        </authorList>
    </citation>
    <scope>NUCLEOTIDE SEQUENCE [LARGE SCALE GENOMIC DNA]</scope>
    <source>
        <strain evidence="18">3MP-10</strain>
    </source>
</reference>